<organism evidence="6 7">
    <name type="scientific">Apiospora phragmitis</name>
    <dbReference type="NCBI Taxonomy" id="2905665"/>
    <lineage>
        <taxon>Eukaryota</taxon>
        <taxon>Fungi</taxon>
        <taxon>Dikarya</taxon>
        <taxon>Ascomycota</taxon>
        <taxon>Pezizomycotina</taxon>
        <taxon>Sordariomycetes</taxon>
        <taxon>Xylariomycetidae</taxon>
        <taxon>Amphisphaeriales</taxon>
        <taxon>Apiosporaceae</taxon>
        <taxon>Apiospora</taxon>
    </lineage>
</organism>
<feature type="repeat" description="ANK" evidence="3">
    <location>
        <begin position="604"/>
        <end position="636"/>
    </location>
</feature>
<dbReference type="EMBL" id="JAQQWL010000005">
    <property type="protein sequence ID" value="KAK8073388.1"/>
    <property type="molecule type" value="Genomic_DNA"/>
</dbReference>
<dbReference type="SUPFAM" id="SSF52540">
    <property type="entry name" value="P-loop containing nucleoside triphosphate hydrolases"/>
    <property type="match status" value="2"/>
</dbReference>
<keyword evidence="2 3" id="KW-0040">ANK repeat</keyword>
<feature type="domain" description="NACHT" evidence="5">
    <location>
        <begin position="163"/>
        <end position="313"/>
    </location>
</feature>
<comment type="caution">
    <text evidence="6">The sequence shown here is derived from an EMBL/GenBank/DDBJ whole genome shotgun (WGS) entry which is preliminary data.</text>
</comment>
<dbReference type="InterPro" id="IPR002110">
    <property type="entry name" value="Ankyrin_rpt"/>
</dbReference>
<feature type="repeat" description="ANK" evidence="3">
    <location>
        <begin position="706"/>
        <end position="738"/>
    </location>
</feature>
<dbReference type="InterPro" id="IPR054471">
    <property type="entry name" value="GPIID_WHD"/>
</dbReference>
<feature type="repeat" description="ANK" evidence="3">
    <location>
        <begin position="1051"/>
        <end position="1084"/>
    </location>
</feature>
<dbReference type="SUPFAM" id="SSF48403">
    <property type="entry name" value="Ankyrin repeat"/>
    <property type="match status" value="2"/>
</dbReference>
<dbReference type="Gene3D" id="3.40.50.300">
    <property type="entry name" value="P-loop containing nucleotide triphosphate hydrolases"/>
    <property type="match status" value="1"/>
</dbReference>
<feature type="repeat" description="ANK" evidence="3">
    <location>
        <begin position="1085"/>
        <end position="1117"/>
    </location>
</feature>
<dbReference type="Pfam" id="PF24883">
    <property type="entry name" value="NPHP3_N"/>
    <property type="match status" value="1"/>
</dbReference>
<evidence type="ECO:0000256" key="3">
    <source>
        <dbReference type="PROSITE-ProRule" id="PRU00023"/>
    </source>
</evidence>
<dbReference type="Pfam" id="PF12796">
    <property type="entry name" value="Ank_2"/>
    <property type="match status" value="4"/>
</dbReference>
<evidence type="ECO:0000313" key="6">
    <source>
        <dbReference type="EMBL" id="KAK8073388.1"/>
    </source>
</evidence>
<protein>
    <submittedName>
        <fullName evidence="6">Ankyrin repeat-containing domain protein</fullName>
    </submittedName>
</protein>
<feature type="region of interest" description="Disordered" evidence="4">
    <location>
        <begin position="23"/>
        <end position="53"/>
    </location>
</feature>
<gene>
    <name evidence="6" type="ORF">PG994_004287</name>
</gene>
<evidence type="ECO:0000256" key="4">
    <source>
        <dbReference type="SAM" id="MobiDB-lite"/>
    </source>
</evidence>
<feature type="repeat" description="ANK" evidence="3">
    <location>
        <begin position="637"/>
        <end position="669"/>
    </location>
</feature>
<evidence type="ECO:0000256" key="1">
    <source>
        <dbReference type="ARBA" id="ARBA00022737"/>
    </source>
</evidence>
<evidence type="ECO:0000313" key="7">
    <source>
        <dbReference type="Proteomes" id="UP001480595"/>
    </source>
</evidence>
<sequence>MSTIGYASLALQAKAQGCRTQGCRLGAEDNQPDATMDEDRGRQGPSKADRVGVGNADHSVIAGNFSVDGNVGFAFKGSADTTNLNSVVANSLSIGGDVKYTYLRSPGAAVSPSRVAQRLRKLARLDSLTKHRRLEETAQAVPNTGDWILNDPTFLRWQAGEFKHLWCYGKPGVGKTVLAAKIIRRLRDTVVQRGIQDQQMRGVLYVYFDYQQRDNQNPAAILADLLSQLLCQKPFVSLDTTRMYNEWGESEELLNHKGYLSLLISEAAVFHQVYLVLDGLDEYFDETNENRPHTLMGIVSQLQRNFKIIVTSRDRENRFDTIDFGKPIHIQATNQDLAAFFEWKINQSEVLKQAMATGDTRKDGSWSKHHDEFVTKARGNFLIAQLQMKALERDTDQNVIENCEGNSSYFYEGALRRIRGQRDSNKKMALAALNWVCYAARPLSISEFSHAVAGHQAAGRVDVNTLEAICAGLIIVDGSGIVRLFHYTAHEFRGRKAVVRFQDSHPSLARRCLIDLLERPIDDTSGHSHQISSHRGDVAAWKLVTELLGDQRKISESTECMENIPSHLKSDVTALHISTFFGSKGLVLHSINKLAIHIDTGAYTGHTATHWAVIFQQQRILQVLLESGANANAQDAKGRTPLHLAISNHDESSTRILLQYSQELDGSLEDKKGFTSLRFAAREGHLWAIKLLLPICANTINSEDQDGYSALRWSLKMGHESIVRLLIDAGADINTPSPHDGWLILSEAASCGNQRVGLIRFLLLERPDLHIDLHRQDWAEMAPIEWAVLYGGSEVAYLLLKAGADPSIRDKEGRTLLHRLIEFWPAVRDKTLLWLLIEHRCALELRDDAQDWTPLQLAIARANMSAAWLLVHGGASLGGQDRQGQTPLHTAVTSNQALMVGLLLDQGADYEVLDNNDYAPLHAAAALDGHAVMAAFLSRGKGTNVRNKSGLTPLHVAVMKQRAAAVQLLLQHGADPDLSDRAGRTPLYWALVKTKSREAVAALVRATRQLGQAADYEQQSYLHLAALSGEFALVQTVLAAGTIPVDQQDARGRTPLHAAIVDARNRVVACHLVLQGADVNLQDDDGCSALHHAAALGDKDLVPTLVARNGDRQLLNKKGHTPMAVAELAGHGELRWA</sequence>
<dbReference type="Gene3D" id="1.25.40.20">
    <property type="entry name" value="Ankyrin repeat-containing domain"/>
    <property type="match status" value="3"/>
</dbReference>
<accession>A0ABR1VQA6</accession>
<feature type="repeat" description="ANK" evidence="3">
    <location>
        <begin position="949"/>
        <end position="981"/>
    </location>
</feature>
<dbReference type="PROSITE" id="PS50837">
    <property type="entry name" value="NACHT"/>
    <property type="match status" value="1"/>
</dbReference>
<dbReference type="PANTHER" id="PTHR24123:SF33">
    <property type="entry name" value="PROTEIN HOS4"/>
    <property type="match status" value="1"/>
</dbReference>
<dbReference type="PROSITE" id="PS50088">
    <property type="entry name" value="ANK_REPEAT"/>
    <property type="match status" value="8"/>
</dbReference>
<keyword evidence="1" id="KW-0677">Repeat</keyword>
<dbReference type="PRINTS" id="PR01415">
    <property type="entry name" value="ANKYRIN"/>
</dbReference>
<feature type="repeat" description="ANK" evidence="3">
    <location>
        <begin position="779"/>
        <end position="811"/>
    </location>
</feature>
<keyword evidence="7" id="KW-1185">Reference proteome</keyword>
<feature type="compositionally biased region" description="Basic and acidic residues" evidence="4">
    <location>
        <begin position="37"/>
        <end position="50"/>
    </location>
</feature>
<dbReference type="InterPro" id="IPR051165">
    <property type="entry name" value="Multifunctional_ANK_Repeat"/>
</dbReference>
<dbReference type="SMART" id="SM00248">
    <property type="entry name" value="ANK"/>
    <property type="match status" value="15"/>
</dbReference>
<evidence type="ECO:0000256" key="2">
    <source>
        <dbReference type="ARBA" id="ARBA00023043"/>
    </source>
</evidence>
<evidence type="ECO:0000259" key="5">
    <source>
        <dbReference type="PROSITE" id="PS50837"/>
    </source>
</evidence>
<dbReference type="InterPro" id="IPR036770">
    <property type="entry name" value="Ankyrin_rpt-contain_sf"/>
</dbReference>
<proteinExistence type="predicted"/>
<reference evidence="6 7" key="1">
    <citation type="submission" date="2023-01" db="EMBL/GenBank/DDBJ databases">
        <title>Analysis of 21 Apiospora genomes using comparative genomics revels a genus with tremendous synthesis potential of carbohydrate active enzymes and secondary metabolites.</title>
        <authorList>
            <person name="Sorensen T."/>
        </authorList>
    </citation>
    <scope>NUCLEOTIDE SEQUENCE [LARGE SCALE GENOMIC DNA]</scope>
    <source>
        <strain evidence="6 7">CBS 135458</strain>
    </source>
</reference>
<dbReference type="InterPro" id="IPR027417">
    <property type="entry name" value="P-loop_NTPase"/>
</dbReference>
<dbReference type="PANTHER" id="PTHR24123">
    <property type="entry name" value="ANKYRIN REPEAT-CONTAINING"/>
    <property type="match status" value="1"/>
</dbReference>
<dbReference type="PROSITE" id="PS50297">
    <property type="entry name" value="ANK_REP_REGION"/>
    <property type="match status" value="6"/>
</dbReference>
<dbReference type="InterPro" id="IPR056884">
    <property type="entry name" value="NPHP3-like_N"/>
</dbReference>
<dbReference type="InterPro" id="IPR007111">
    <property type="entry name" value="NACHT_NTPase"/>
</dbReference>
<dbReference type="GeneID" id="92088759"/>
<name>A0ABR1VQA6_9PEZI</name>
<feature type="repeat" description="ANK" evidence="3">
    <location>
        <begin position="883"/>
        <end position="915"/>
    </location>
</feature>
<dbReference type="Proteomes" id="UP001480595">
    <property type="component" value="Unassembled WGS sequence"/>
</dbReference>
<dbReference type="Pfam" id="PF13637">
    <property type="entry name" value="Ank_4"/>
    <property type="match status" value="1"/>
</dbReference>
<dbReference type="Pfam" id="PF22939">
    <property type="entry name" value="WHD_GPIID"/>
    <property type="match status" value="1"/>
</dbReference>
<dbReference type="RefSeq" id="XP_066717863.1">
    <property type="nucleotide sequence ID" value="XM_066855696.1"/>
</dbReference>